<proteinExistence type="predicted"/>
<keyword evidence="2" id="KW-0732">Signal</keyword>
<organism evidence="3 4">
    <name type="scientific">Embleya scabrispora</name>
    <dbReference type="NCBI Taxonomy" id="159449"/>
    <lineage>
        <taxon>Bacteria</taxon>
        <taxon>Bacillati</taxon>
        <taxon>Actinomycetota</taxon>
        <taxon>Actinomycetes</taxon>
        <taxon>Kitasatosporales</taxon>
        <taxon>Streptomycetaceae</taxon>
        <taxon>Embleya</taxon>
    </lineage>
</organism>
<feature type="region of interest" description="Disordered" evidence="1">
    <location>
        <begin position="359"/>
        <end position="401"/>
    </location>
</feature>
<feature type="chain" id="PRO_5038770272" description="WxL domain-containing protein" evidence="2">
    <location>
        <begin position="31"/>
        <end position="438"/>
    </location>
</feature>
<keyword evidence="4" id="KW-1185">Reference proteome</keyword>
<feature type="signal peptide" evidence="2">
    <location>
        <begin position="1"/>
        <end position="30"/>
    </location>
</feature>
<dbReference type="RefSeq" id="WP_078976914.1">
    <property type="nucleotide sequence ID" value="NZ_MWQN01000001.1"/>
</dbReference>
<dbReference type="EMBL" id="MWQN01000001">
    <property type="protein sequence ID" value="OPC82648.1"/>
    <property type="molecule type" value="Genomic_DNA"/>
</dbReference>
<sequence length="438" mass="44855">MHRTRHITRRVLTSLATAITVATTGLVVVAAPAGAAAVAFPERCVLNGPTSPVWGVDEPRIDLTVQPQKALYSAGELITVTWHWQTRPSVPVPPGSGGLRMGVRAEVSVGGSRSTTFTVSGWPRRQPESPGASIDVDDLTGTFRLPESGPITLTPGPYEMFENLSPFPAMTCSPTVPAAVSRTVDIGPGPTLNVTPTRIVTGRRVEFTGEGWPDGDARVEVCATPTEACLPEWVGSVTGGARNGHLAGSVTVDADTSGSIPVLDKVYLRVMVGTFSATRELTRVTASPGSVTRVTGTVLPGGLTLRQEAGTAKLSDITLNGTAQAMTGALNPVTVTDVRGGSLGWTLTADVSDFASPEGGRIPADRFTWTPSVRTDPASPGTATPGSPGRVAGGSTLASAPAGAHGGGTFTAGAAIAVAVPAYQKPGTYSATLTLSIS</sequence>
<reference evidence="3 4" key="1">
    <citation type="submission" date="2017-03" db="EMBL/GenBank/DDBJ databases">
        <title>Draft genome sequence of Streptomyces scabrisporus NF3, endophyte isolated from Amphipterygium adstringens.</title>
        <authorList>
            <person name="Vazquez M."/>
            <person name="Ceapa C.D."/>
            <person name="Rodriguez Luna D."/>
            <person name="Sanchez Esquivel S."/>
        </authorList>
    </citation>
    <scope>NUCLEOTIDE SEQUENCE [LARGE SCALE GENOMIC DNA]</scope>
    <source>
        <strain evidence="3 4">NF3</strain>
    </source>
</reference>
<evidence type="ECO:0008006" key="5">
    <source>
        <dbReference type="Google" id="ProtNLM"/>
    </source>
</evidence>
<gene>
    <name evidence="3" type="ORF">B4N89_18395</name>
</gene>
<evidence type="ECO:0000313" key="3">
    <source>
        <dbReference type="EMBL" id="OPC82648.1"/>
    </source>
</evidence>
<evidence type="ECO:0000256" key="2">
    <source>
        <dbReference type="SAM" id="SignalP"/>
    </source>
</evidence>
<dbReference type="OrthoDB" id="4350131at2"/>
<accession>A0A1T3P0M0</accession>
<dbReference type="Proteomes" id="UP000190037">
    <property type="component" value="Unassembled WGS sequence"/>
</dbReference>
<dbReference type="STRING" id="159449.B4N89_18395"/>
<name>A0A1T3P0M0_9ACTN</name>
<comment type="caution">
    <text evidence="3">The sequence shown here is derived from an EMBL/GenBank/DDBJ whole genome shotgun (WGS) entry which is preliminary data.</text>
</comment>
<protein>
    <recommendedName>
        <fullName evidence="5">WxL domain-containing protein</fullName>
    </recommendedName>
</protein>
<evidence type="ECO:0000256" key="1">
    <source>
        <dbReference type="SAM" id="MobiDB-lite"/>
    </source>
</evidence>
<dbReference type="AlphaFoldDB" id="A0A1T3P0M0"/>
<evidence type="ECO:0000313" key="4">
    <source>
        <dbReference type="Proteomes" id="UP000190037"/>
    </source>
</evidence>